<feature type="region of interest" description="Disordered" evidence="1">
    <location>
        <begin position="316"/>
        <end position="351"/>
    </location>
</feature>
<feature type="compositionally biased region" description="Basic and acidic residues" evidence="1">
    <location>
        <begin position="102"/>
        <end position="112"/>
    </location>
</feature>
<accession>W6QY92</accession>
<dbReference type="OMA" id="AHWYEAQ"/>
<dbReference type="AlphaFoldDB" id="W6QY92"/>
<proteinExistence type="predicted"/>
<feature type="compositionally biased region" description="Low complexity" evidence="1">
    <location>
        <begin position="113"/>
        <end position="169"/>
    </location>
</feature>
<evidence type="ECO:0000313" key="3">
    <source>
        <dbReference type="Proteomes" id="UP000030686"/>
    </source>
</evidence>
<feature type="region of interest" description="Disordered" evidence="1">
    <location>
        <begin position="102"/>
        <end position="303"/>
    </location>
</feature>
<evidence type="ECO:0000256" key="1">
    <source>
        <dbReference type="SAM" id="MobiDB-lite"/>
    </source>
</evidence>
<sequence>MPPVTDGQFSFNIDTFYVTASGGQLHRRAAPAEIKALYDTATTDKSTPDHPGHWYEAQLLHYGLPPSKVKATAKMRLLKAVQDGALSVPKESLQIEKNLKKEWKKQDSEEPAKTNTKTTTTKTVTTKTITVSKTVASKTTESKTTASKAAAKPAAVKTAAPKAATSKAAISKKDPALKATASKATAAKATTTKAAPKAAAKPAAGKTATAKPATPKAASKKATAPKAAAPKATTTKSATSQSAPAKRKRASNAEETADKPQTAKRRVYGKKTQDNTNMPTNSYPGPSGWSEQPEQPEHQDAPPSYEIACRMDGEHPYDALGDQMDIDGPNEFGYGHYSESETCSEPPSPPRALKNTLGLLNGTYEVRSPRIECEWPDAVRGGIFLSLRLNGNEIWGTYELGAFKGVLWMPQRPMRPSFDRIPFKWRGRETGEGEMSFADDQDGWIEFLGDGDIVGMISCYGDVHFRGQRIDSSVRTASDLRNEWNRYNEEEYDRECRSRW</sequence>
<dbReference type="EMBL" id="HG792017">
    <property type="protein sequence ID" value="CDM34517.1"/>
    <property type="molecule type" value="Genomic_DNA"/>
</dbReference>
<organism evidence="2 3">
    <name type="scientific">Penicillium roqueforti (strain FM164)</name>
    <dbReference type="NCBI Taxonomy" id="1365484"/>
    <lineage>
        <taxon>Eukaryota</taxon>
        <taxon>Fungi</taxon>
        <taxon>Dikarya</taxon>
        <taxon>Ascomycota</taxon>
        <taxon>Pezizomycotina</taxon>
        <taxon>Eurotiomycetes</taxon>
        <taxon>Eurotiomycetidae</taxon>
        <taxon>Eurotiales</taxon>
        <taxon>Aspergillaceae</taxon>
        <taxon>Penicillium</taxon>
    </lineage>
</organism>
<dbReference type="Proteomes" id="UP000030686">
    <property type="component" value="Unassembled WGS sequence"/>
</dbReference>
<dbReference type="OrthoDB" id="4121058at2759"/>
<evidence type="ECO:0000313" key="2">
    <source>
        <dbReference type="EMBL" id="CDM34517.1"/>
    </source>
</evidence>
<protein>
    <submittedName>
        <fullName evidence="2">Genomic scaffold, ProqFM164S03</fullName>
    </submittedName>
</protein>
<name>W6QY92_PENRF</name>
<dbReference type="STRING" id="1365484.W6QY92"/>
<feature type="compositionally biased region" description="Polar residues" evidence="1">
    <location>
        <begin position="274"/>
        <end position="293"/>
    </location>
</feature>
<feature type="compositionally biased region" description="Low complexity" evidence="1">
    <location>
        <begin position="177"/>
        <end position="244"/>
    </location>
</feature>
<reference evidence="2" key="1">
    <citation type="journal article" date="2014" name="Nat. Commun.">
        <title>Multiple recent horizontal transfers of a large genomic region in cheese making fungi.</title>
        <authorList>
            <person name="Cheeseman K."/>
            <person name="Ropars J."/>
            <person name="Renault P."/>
            <person name="Dupont J."/>
            <person name="Gouzy J."/>
            <person name="Branca A."/>
            <person name="Abraham A.L."/>
            <person name="Ceppi M."/>
            <person name="Conseiller E."/>
            <person name="Debuchy R."/>
            <person name="Malagnac F."/>
            <person name="Goarin A."/>
            <person name="Silar P."/>
            <person name="Lacoste S."/>
            <person name="Sallet E."/>
            <person name="Bensimon A."/>
            <person name="Giraud T."/>
            <person name="Brygoo Y."/>
        </authorList>
    </citation>
    <scope>NUCLEOTIDE SEQUENCE [LARGE SCALE GENOMIC DNA]</scope>
    <source>
        <strain evidence="2">FM164</strain>
    </source>
</reference>
<keyword evidence="3" id="KW-1185">Reference proteome</keyword>
<gene>
    <name evidence="2" type="ORF">PROQFM164_S03g001241</name>
</gene>